<dbReference type="AlphaFoldDB" id="A0A1H2AUX6"/>
<dbReference type="RefSeq" id="WP_146690215.1">
    <property type="nucleotide sequence ID" value="NZ_LT629750.1"/>
</dbReference>
<keyword evidence="2" id="KW-1185">Reference proteome</keyword>
<dbReference type="Proteomes" id="UP000243904">
    <property type="component" value="Chromosome I"/>
</dbReference>
<accession>A0A1H2AUX6</accession>
<protein>
    <submittedName>
        <fullName evidence="1">Uncharacterized protein</fullName>
    </submittedName>
</protein>
<sequence>MTDANQQHIALLREKTRAERAIIAELNGKLDDLKEMLKPALSQLDFVDLYFLDPKILSEDRTPQQLARWLTAADGALVIAINTRTNVERLAKQFGPDARLIHAR</sequence>
<gene>
    <name evidence="1" type="ORF">SAMN05444158_6509</name>
</gene>
<name>A0A1H2AUX6_9BRAD</name>
<dbReference type="EMBL" id="LT629750">
    <property type="protein sequence ID" value="SDT49810.1"/>
    <property type="molecule type" value="Genomic_DNA"/>
</dbReference>
<evidence type="ECO:0000313" key="2">
    <source>
        <dbReference type="Proteomes" id="UP000243904"/>
    </source>
</evidence>
<proteinExistence type="predicted"/>
<reference evidence="2" key="1">
    <citation type="submission" date="2016-10" db="EMBL/GenBank/DDBJ databases">
        <authorList>
            <person name="Varghese N."/>
            <person name="Submissions S."/>
        </authorList>
    </citation>
    <scope>NUCLEOTIDE SEQUENCE [LARGE SCALE GENOMIC DNA]</scope>
    <source>
        <strain evidence="2">GAS369</strain>
    </source>
</reference>
<organism evidence="1 2">
    <name type="scientific">Bradyrhizobium canariense</name>
    <dbReference type="NCBI Taxonomy" id="255045"/>
    <lineage>
        <taxon>Bacteria</taxon>
        <taxon>Pseudomonadati</taxon>
        <taxon>Pseudomonadota</taxon>
        <taxon>Alphaproteobacteria</taxon>
        <taxon>Hyphomicrobiales</taxon>
        <taxon>Nitrobacteraceae</taxon>
        <taxon>Bradyrhizobium</taxon>
    </lineage>
</organism>
<evidence type="ECO:0000313" key="1">
    <source>
        <dbReference type="EMBL" id="SDT49810.1"/>
    </source>
</evidence>